<dbReference type="AlphaFoldDB" id="A0A0A8YSQ7"/>
<organism evidence="1">
    <name type="scientific">Arundo donax</name>
    <name type="common">Giant reed</name>
    <name type="synonym">Donax arundinaceus</name>
    <dbReference type="NCBI Taxonomy" id="35708"/>
    <lineage>
        <taxon>Eukaryota</taxon>
        <taxon>Viridiplantae</taxon>
        <taxon>Streptophyta</taxon>
        <taxon>Embryophyta</taxon>
        <taxon>Tracheophyta</taxon>
        <taxon>Spermatophyta</taxon>
        <taxon>Magnoliopsida</taxon>
        <taxon>Liliopsida</taxon>
        <taxon>Poales</taxon>
        <taxon>Poaceae</taxon>
        <taxon>PACMAD clade</taxon>
        <taxon>Arundinoideae</taxon>
        <taxon>Arundineae</taxon>
        <taxon>Arundo</taxon>
    </lineage>
</organism>
<evidence type="ECO:0000313" key="1">
    <source>
        <dbReference type="EMBL" id="JAD30079.1"/>
    </source>
</evidence>
<dbReference type="EMBL" id="GBRH01267816">
    <property type="protein sequence ID" value="JAD30079.1"/>
    <property type="molecule type" value="Transcribed_RNA"/>
</dbReference>
<reference evidence="1" key="1">
    <citation type="submission" date="2014-09" db="EMBL/GenBank/DDBJ databases">
        <authorList>
            <person name="Magalhaes I.L.F."/>
            <person name="Oliveira U."/>
            <person name="Santos F.R."/>
            <person name="Vidigal T.H.D.A."/>
            <person name="Brescovit A.D."/>
            <person name="Santos A.J."/>
        </authorList>
    </citation>
    <scope>NUCLEOTIDE SEQUENCE</scope>
    <source>
        <tissue evidence="1">Shoot tissue taken approximately 20 cm above the soil surface</tissue>
    </source>
</reference>
<proteinExistence type="predicted"/>
<name>A0A0A8YSQ7_ARUDO</name>
<reference evidence="1" key="2">
    <citation type="journal article" date="2015" name="Data Brief">
        <title>Shoot transcriptome of the giant reed, Arundo donax.</title>
        <authorList>
            <person name="Barrero R.A."/>
            <person name="Guerrero F.D."/>
            <person name="Moolhuijzen P."/>
            <person name="Goolsby J.A."/>
            <person name="Tidwell J."/>
            <person name="Bellgard S.E."/>
            <person name="Bellgard M.I."/>
        </authorList>
    </citation>
    <scope>NUCLEOTIDE SEQUENCE</scope>
    <source>
        <tissue evidence="1">Shoot tissue taken approximately 20 cm above the soil surface</tissue>
    </source>
</reference>
<sequence>MFISCIVNSVAAIVNCSSVEDNLF</sequence>
<protein>
    <submittedName>
        <fullName evidence="1">Uncharacterized protein</fullName>
    </submittedName>
</protein>
<accession>A0A0A8YSQ7</accession>